<dbReference type="SUPFAM" id="SSF50978">
    <property type="entry name" value="WD40 repeat-like"/>
    <property type="match status" value="1"/>
</dbReference>
<dbReference type="InterPro" id="IPR048339">
    <property type="entry name" value="Mediator_Med16_C"/>
</dbReference>
<comment type="subcellular location">
    <subcellularLocation>
        <location evidence="1 9">Nucleus</location>
    </subcellularLocation>
</comment>
<evidence type="ECO:0000259" key="10">
    <source>
        <dbReference type="Pfam" id="PF11635"/>
    </source>
</evidence>
<evidence type="ECO:0000256" key="5">
    <source>
        <dbReference type="ARBA" id="ARBA00023159"/>
    </source>
</evidence>
<keyword evidence="13" id="KW-1185">Reference proteome</keyword>
<organism evidence="12 13">
    <name type="scientific">Polytolypa hystricis (strain UAMH7299)</name>
    <dbReference type="NCBI Taxonomy" id="1447883"/>
    <lineage>
        <taxon>Eukaryota</taxon>
        <taxon>Fungi</taxon>
        <taxon>Dikarya</taxon>
        <taxon>Ascomycota</taxon>
        <taxon>Pezizomycotina</taxon>
        <taxon>Eurotiomycetes</taxon>
        <taxon>Eurotiomycetidae</taxon>
        <taxon>Onygenales</taxon>
        <taxon>Onygenales incertae sedis</taxon>
        <taxon>Polytolypa</taxon>
    </lineage>
</organism>
<dbReference type="GO" id="GO:0045893">
    <property type="term" value="P:positive regulation of DNA-templated transcription"/>
    <property type="evidence" value="ECO:0007669"/>
    <property type="project" value="TreeGrafter"/>
</dbReference>
<evidence type="ECO:0000259" key="11">
    <source>
        <dbReference type="Pfam" id="PF20719"/>
    </source>
</evidence>
<comment type="caution">
    <text evidence="12">The sequence shown here is derived from an EMBL/GenBank/DDBJ whole genome shotgun (WGS) entry which is preliminary data.</text>
</comment>
<feature type="domain" description="Mediator complex subunit Med16 N-terminal" evidence="10">
    <location>
        <begin position="143"/>
        <end position="470"/>
    </location>
</feature>
<gene>
    <name evidence="9" type="primary">MED16</name>
    <name evidence="12" type="ORF">AJ80_06034</name>
</gene>
<dbReference type="InterPro" id="IPR048338">
    <property type="entry name" value="Mediator_Med16"/>
</dbReference>
<dbReference type="InterPro" id="IPR036322">
    <property type="entry name" value="WD40_repeat_dom_sf"/>
</dbReference>
<proteinExistence type="inferred from homology"/>
<evidence type="ECO:0000256" key="8">
    <source>
        <dbReference type="ARBA" id="ARBA00032015"/>
    </source>
</evidence>
<dbReference type="Pfam" id="PF20719">
    <property type="entry name" value="Med16_C"/>
    <property type="match status" value="1"/>
</dbReference>
<dbReference type="Pfam" id="PF11635">
    <property type="entry name" value="Med16_N"/>
    <property type="match status" value="1"/>
</dbReference>
<feature type="domain" description="Mediator complex subunit 16 C-terminal" evidence="11">
    <location>
        <begin position="802"/>
        <end position="902"/>
    </location>
</feature>
<dbReference type="STRING" id="1447883.A0A2B7XYZ5"/>
<dbReference type="AlphaFoldDB" id="A0A2B7XYZ5"/>
<dbReference type="PANTHER" id="PTHR13224">
    <property type="entry name" value="THYROID HORMONE RECEPTOR-ASSOCIATED PROTEIN-RELATED"/>
    <property type="match status" value="1"/>
</dbReference>
<comment type="function">
    <text evidence="9">Component of the Mediator complex, a coactivator involved in the regulated transcription of nearly all RNA polymerase II-dependent genes. Mediator functions as a bridge to convey information from gene-specific regulatory proteins to the basal RNA polymerase II transcription machinery. Mediator is recruited to promoters by direct interactions with regulatory proteins and serves as a scaffold for the assembly of a functional preinitiation complex with RNA polymerase II and the general transcription factors.</text>
</comment>
<evidence type="ECO:0000256" key="2">
    <source>
        <dbReference type="ARBA" id="ARBA00006543"/>
    </source>
</evidence>
<evidence type="ECO:0000256" key="9">
    <source>
        <dbReference type="RuleBase" id="RU364149"/>
    </source>
</evidence>
<reference evidence="12 13" key="1">
    <citation type="submission" date="2017-10" db="EMBL/GenBank/DDBJ databases">
        <title>Comparative genomics in systemic dimorphic fungi from Ajellomycetaceae.</title>
        <authorList>
            <person name="Munoz J.F."/>
            <person name="Mcewen J.G."/>
            <person name="Clay O.K."/>
            <person name="Cuomo C.A."/>
        </authorList>
    </citation>
    <scope>NUCLEOTIDE SEQUENCE [LARGE SCALE GENOMIC DNA]</scope>
    <source>
        <strain evidence="12 13">UAMH7299</strain>
    </source>
</reference>
<evidence type="ECO:0000313" key="13">
    <source>
        <dbReference type="Proteomes" id="UP000224634"/>
    </source>
</evidence>
<dbReference type="InterPro" id="IPR021665">
    <property type="entry name" value="Mediator_Med16_N"/>
</dbReference>
<name>A0A2B7XYZ5_POLH7</name>
<evidence type="ECO:0000256" key="6">
    <source>
        <dbReference type="ARBA" id="ARBA00023163"/>
    </source>
</evidence>
<accession>A0A2B7XYZ5</accession>
<dbReference type="GO" id="GO:0016592">
    <property type="term" value="C:mediator complex"/>
    <property type="evidence" value="ECO:0007669"/>
    <property type="project" value="InterPro"/>
</dbReference>
<keyword evidence="5 9" id="KW-0010">Activator</keyword>
<dbReference type="OrthoDB" id="4139168at2759"/>
<keyword evidence="4 9" id="KW-0805">Transcription regulation</keyword>
<keyword evidence="6 9" id="KW-0804">Transcription</keyword>
<comment type="similarity">
    <text evidence="2 9">Belongs to the Mediator complex subunit 16 family.</text>
</comment>
<keyword evidence="7 9" id="KW-0539">Nucleus</keyword>
<comment type="subunit">
    <text evidence="9">Component of the Mediator complex.</text>
</comment>
<sequence length="916" mass="101223">MPMMMEDAIDVDDLFVDPTLELGLANVASTVKGLAQRLDELRLLGCCQKVTWSKLGVIAYISQDGHKVLLRYLHCRPDDGQWALSDESVLDAVAETHGGRTLVHLCWNESGSDLAVVDSTGRISTFSSPIALNVFTISRPASEDAEDDGGGPVGLVWLNLNRPMHAFHKGTKANGRWAYVPYRRRPLGPLHPLNKSGLVSVTRSGHIRLLYQNPDSKWAQISIEIRSLGFSDDILTHAALWPTDGGFLMATHSSCARICLYRVQVKWDPAQWEPHKPGAPPNPFPTPSFHLYHMKTETPSGIFQPAGHAVDNLDDFLHSNTTPYSLTHLEIIAPSPDTPGGSPKPYILAIFSLPVNPSAGQSHNSSPPSVIVRWQLDIMKQTLHPSFDDVVSKKANVQLKPKSVLRRQDDINLDRSVVAIEHIDAGNILAISYEDGSIASFDADSMTSLNGVEDVNNVTSMAQAGFSFPLDTPGHYISFSPNSCLAAVLDGDGQLRLRYMGHSFGAEDGLYDDGKFSSAMAALALAYARACCNESASDDVLALVMQQLTPDIQKSFINEVYRALPVNVDFTVEQDKLMNNQYIQKCLSMQSALGFKSRIQQRSLAAVVPWVTLNLRQISILFAYFFHFNKSGREAEAQEPEILRMIHGNVKWALDLAKYLVDDLFEMADNLQNLPTDPNSFSQSARNFESLSVMLILSSVPRSFLKYICRGIRGLVFGFKGAANLSAESFRIYSSIYNLIEESPLKVDVYEKLLANVDSAVKHAYQGAGFGGGDRAAPERELIITSNIPPVLQSAVVTILTKTMPLFRSEVDRMALCLQDYTWLGLGDDKRTELFKRHNEVDILKRVVIGLDFPDRATQPKRRCVRCCEVSEDVALPKTISVLRMVAKVQVLRSCICGGMWAVENVDKLPSQVFPG</sequence>
<dbReference type="Proteomes" id="UP000224634">
    <property type="component" value="Unassembled WGS sequence"/>
</dbReference>
<evidence type="ECO:0000256" key="1">
    <source>
        <dbReference type="ARBA" id="ARBA00004123"/>
    </source>
</evidence>
<dbReference type="PANTHER" id="PTHR13224:SF6">
    <property type="entry name" value="MEDIATOR OF RNA POLYMERASE II TRANSCRIPTION SUBUNIT 16"/>
    <property type="match status" value="1"/>
</dbReference>
<evidence type="ECO:0000256" key="7">
    <source>
        <dbReference type="ARBA" id="ARBA00023242"/>
    </source>
</evidence>
<dbReference type="EMBL" id="PDNA01000096">
    <property type="protein sequence ID" value="PGH14165.1"/>
    <property type="molecule type" value="Genomic_DNA"/>
</dbReference>
<protein>
    <recommendedName>
        <fullName evidence="3 9">Mediator of RNA polymerase II transcription subunit 16</fullName>
    </recommendedName>
    <alternativeName>
        <fullName evidence="8 9">Mediator complex subunit 16</fullName>
    </alternativeName>
</protein>
<evidence type="ECO:0000256" key="3">
    <source>
        <dbReference type="ARBA" id="ARBA00019614"/>
    </source>
</evidence>
<evidence type="ECO:0000313" key="12">
    <source>
        <dbReference type="EMBL" id="PGH14165.1"/>
    </source>
</evidence>
<evidence type="ECO:0000256" key="4">
    <source>
        <dbReference type="ARBA" id="ARBA00023015"/>
    </source>
</evidence>